<dbReference type="AlphaFoldDB" id="A0A4Z0PL43"/>
<dbReference type="RefSeq" id="WP_135497405.1">
    <property type="nucleotide sequence ID" value="NZ_SRLD01000014.1"/>
</dbReference>
<reference evidence="1 2" key="1">
    <citation type="submission" date="2019-04" db="EMBL/GenBank/DDBJ databases">
        <authorList>
            <person name="Feng G."/>
            <person name="Zhang J."/>
            <person name="Zhu H."/>
        </authorList>
    </citation>
    <scope>NUCLEOTIDE SEQUENCE [LARGE SCALE GENOMIC DNA]</scope>
    <source>
        <strain evidence="1 2">JCM 17223</strain>
    </source>
</reference>
<accession>A0A4Z0PL43</accession>
<sequence>MTSLFSLASSFLTRGARRGTARVALAVLTLLAATGCNLQKDIDVELPAFPSQLVVECYLEPGQVPRLTVSETVPYLSSPEPRLLTNVAVVLTLPSGQKEAFRFSPGLDTLTQKVYTHIGRNALVAKPGDTFTLDVQDTNGRHVTGRATMPTVVPIEKVEWKFNDKTAEERKAYLLVRFQDNAATADFYRLQIHADSISENPNRDFELDDRLTNGQLVTLGTSYRYSANDTLLVTLYHIDQPYYRFLQSVDGARGANGNPFAQPAAIQSSVEGGLGIFTVLSYQRRTVIIQ</sequence>
<keyword evidence="2" id="KW-1185">Reference proteome</keyword>
<dbReference type="Pfam" id="PF14054">
    <property type="entry name" value="DUF4249"/>
    <property type="match status" value="1"/>
</dbReference>
<dbReference type="InterPro" id="IPR025345">
    <property type="entry name" value="DUF4249"/>
</dbReference>
<protein>
    <submittedName>
        <fullName evidence="1">DUF4249 domain-containing protein</fullName>
    </submittedName>
</protein>
<dbReference type="EMBL" id="SRLD01000014">
    <property type="protein sequence ID" value="TGE16847.1"/>
    <property type="molecule type" value="Genomic_DNA"/>
</dbReference>
<comment type="caution">
    <text evidence="1">The sequence shown here is derived from an EMBL/GenBank/DDBJ whole genome shotgun (WGS) entry which is preliminary data.</text>
</comment>
<evidence type="ECO:0000313" key="1">
    <source>
        <dbReference type="EMBL" id="TGE16847.1"/>
    </source>
</evidence>
<proteinExistence type="predicted"/>
<gene>
    <name evidence="1" type="ORF">E5J99_09065</name>
</gene>
<organism evidence="1 2">
    <name type="scientific">Hymenobacter elongatus</name>
    <dbReference type="NCBI Taxonomy" id="877208"/>
    <lineage>
        <taxon>Bacteria</taxon>
        <taxon>Pseudomonadati</taxon>
        <taxon>Bacteroidota</taxon>
        <taxon>Cytophagia</taxon>
        <taxon>Cytophagales</taxon>
        <taxon>Hymenobacteraceae</taxon>
        <taxon>Hymenobacter</taxon>
    </lineage>
</organism>
<name>A0A4Z0PL43_9BACT</name>
<evidence type="ECO:0000313" key="2">
    <source>
        <dbReference type="Proteomes" id="UP000297739"/>
    </source>
</evidence>
<dbReference type="Proteomes" id="UP000297739">
    <property type="component" value="Unassembled WGS sequence"/>
</dbReference>
<dbReference type="OrthoDB" id="1117499at2"/>